<keyword evidence="2" id="KW-0732">Signal</keyword>
<feature type="chain" id="PRO_5029549397" evidence="2">
    <location>
        <begin position="18"/>
        <end position="392"/>
    </location>
</feature>
<dbReference type="Proteomes" id="UP000583944">
    <property type="component" value="Unassembled WGS sequence"/>
</dbReference>
<gene>
    <name evidence="3" type="ORF">ECC02_004138</name>
</gene>
<dbReference type="Gene3D" id="1.25.40.90">
    <property type="match status" value="1"/>
</dbReference>
<feature type="signal peptide" evidence="2">
    <location>
        <begin position="1"/>
        <end position="17"/>
    </location>
</feature>
<dbReference type="InterPro" id="IPR008942">
    <property type="entry name" value="ENTH_VHS"/>
</dbReference>
<dbReference type="AlphaFoldDB" id="A0A7J6Y8P1"/>
<comment type="caution">
    <text evidence="3">The sequence shown here is derived from an EMBL/GenBank/DDBJ whole genome shotgun (WGS) entry which is preliminary data.</text>
</comment>
<protein>
    <submittedName>
        <fullName evidence="3">Uncharacterized protein</fullName>
    </submittedName>
</protein>
<proteinExistence type="predicted"/>
<organism evidence="3 4">
    <name type="scientific">Trypanosoma cruzi</name>
    <dbReference type="NCBI Taxonomy" id="5693"/>
    <lineage>
        <taxon>Eukaryota</taxon>
        <taxon>Discoba</taxon>
        <taxon>Euglenozoa</taxon>
        <taxon>Kinetoplastea</taxon>
        <taxon>Metakinetoplastina</taxon>
        <taxon>Trypanosomatida</taxon>
        <taxon>Trypanosomatidae</taxon>
        <taxon>Trypanosoma</taxon>
        <taxon>Schizotrypanum</taxon>
    </lineage>
</organism>
<evidence type="ECO:0000313" key="4">
    <source>
        <dbReference type="Proteomes" id="UP000583944"/>
    </source>
</evidence>
<accession>A0A7J6Y8P1</accession>
<evidence type="ECO:0000313" key="3">
    <source>
        <dbReference type="EMBL" id="KAF5222806.1"/>
    </source>
</evidence>
<name>A0A7J6Y8P1_TRYCR</name>
<feature type="region of interest" description="Disordered" evidence="1">
    <location>
        <begin position="332"/>
        <end position="392"/>
    </location>
</feature>
<reference evidence="3 4" key="1">
    <citation type="journal article" date="2019" name="Genome Biol. Evol.">
        <title>Nanopore Sequencing Significantly Improves Genome Assembly of the Protozoan Parasite Trypanosoma cruzi.</title>
        <authorList>
            <person name="Diaz-Viraque F."/>
            <person name="Pita S."/>
            <person name="Greif G."/>
            <person name="de Souza R.C.M."/>
            <person name="Iraola G."/>
            <person name="Robello C."/>
        </authorList>
    </citation>
    <scope>NUCLEOTIDE SEQUENCE [LARGE SCALE GENOMIC DNA]</scope>
    <source>
        <strain evidence="3 4">Berenice</strain>
    </source>
</reference>
<sequence>MWLMLVQMWNWAKNLLAFRSTRRQLCGGCGLFTTTIRPISRWQKARFRRLCRTGVRGPSQFPFVLGEDSFFSFWSGAGKFVNKHGSLFGAARRGFSSLLFFFFSVDFRTGKKMVSYAPPEFSEELFAVMLESCTPSRSRVEALTQVALRHLTQATDTWSALRKALVRQQDLESDENKGLWYLLDSLMKHAPHVFVPLISPRLHDYVVQQMPWHLVGVVSTLGSGALWCDAMILTWESILPPHLMRNVKSFVVQLRSGKELTNAMNLGGDTDEVQSVDAPASREQIQQLREAWEVFFSFVAEGVRASNNTPAASTTSGALPLAQVKCETTPFAGLKREEGTQPAGADDDDSDVEYVPEFVRGAQHRPLPSLTGDNTTTQKTRRAARRRPREED</sequence>
<evidence type="ECO:0000256" key="2">
    <source>
        <dbReference type="SAM" id="SignalP"/>
    </source>
</evidence>
<dbReference type="VEuPathDB" id="TriTrypDB:ECC02_004138"/>
<dbReference type="VEuPathDB" id="TriTrypDB:BCY84_05026"/>
<evidence type="ECO:0000256" key="1">
    <source>
        <dbReference type="SAM" id="MobiDB-lite"/>
    </source>
</evidence>
<dbReference type="EMBL" id="JABDHM010000024">
    <property type="protein sequence ID" value="KAF5222806.1"/>
    <property type="molecule type" value="Genomic_DNA"/>
</dbReference>
<feature type="compositionally biased region" description="Acidic residues" evidence="1">
    <location>
        <begin position="345"/>
        <end position="354"/>
    </location>
</feature>
<feature type="compositionally biased region" description="Basic residues" evidence="1">
    <location>
        <begin position="379"/>
        <end position="392"/>
    </location>
</feature>